<proteinExistence type="predicted"/>
<sequence length="61" mass="7350">MNYIFALRILQNNLFRFAYAKALEPFSRLIRSKYAINITPKMVAKRIHIDYCEYLIFDFAI</sequence>
<accession>D1NVA5</accession>
<dbReference type="EMBL" id="ABXB03000003">
    <property type="protein sequence ID" value="EFA22756.1"/>
    <property type="molecule type" value="Genomic_DNA"/>
</dbReference>
<organism evidence="1 2">
    <name type="scientific">Bifidobacterium gallicum DSM 20093 = LMG 11596</name>
    <dbReference type="NCBI Taxonomy" id="561180"/>
    <lineage>
        <taxon>Bacteria</taxon>
        <taxon>Bacillati</taxon>
        <taxon>Actinomycetota</taxon>
        <taxon>Actinomycetes</taxon>
        <taxon>Bifidobacteriales</taxon>
        <taxon>Bifidobacteriaceae</taxon>
        <taxon>Bifidobacterium</taxon>
    </lineage>
</organism>
<evidence type="ECO:0000313" key="1">
    <source>
        <dbReference type="EMBL" id="EFA22756.1"/>
    </source>
</evidence>
<comment type="caution">
    <text evidence="1">The sequence shown here is derived from an EMBL/GenBank/DDBJ whole genome shotgun (WGS) entry which is preliminary data.</text>
</comment>
<dbReference type="Proteomes" id="UP000003656">
    <property type="component" value="Unassembled WGS sequence"/>
</dbReference>
<evidence type="ECO:0000313" key="2">
    <source>
        <dbReference type="Proteomes" id="UP000003656"/>
    </source>
</evidence>
<reference evidence="1 2" key="1">
    <citation type="submission" date="2009-11" db="EMBL/GenBank/DDBJ databases">
        <authorList>
            <person name="Weinstock G."/>
            <person name="Sodergren E."/>
            <person name="Clifton S."/>
            <person name="Fulton L."/>
            <person name="Fulton B."/>
            <person name="Courtney L."/>
            <person name="Fronick C."/>
            <person name="Harrison M."/>
            <person name="Strong C."/>
            <person name="Farmer C."/>
            <person name="Delahaunty K."/>
            <person name="Markovic C."/>
            <person name="Hall O."/>
            <person name="Minx P."/>
            <person name="Tomlinson C."/>
            <person name="Mitreva M."/>
            <person name="Nelson J."/>
            <person name="Hou S."/>
            <person name="Wollam A."/>
            <person name="Pepin K.H."/>
            <person name="Johnson M."/>
            <person name="Bhonagiri V."/>
            <person name="Nash W.E."/>
            <person name="Warren W."/>
            <person name="Chinwalla A."/>
            <person name="Mardis E.R."/>
            <person name="Wilson R.K."/>
        </authorList>
    </citation>
    <scope>NUCLEOTIDE SEQUENCE [LARGE SCALE GENOMIC DNA]</scope>
    <source>
        <strain evidence="1 2">DSM 20093</strain>
    </source>
</reference>
<name>D1NVA5_9BIFI</name>
<dbReference type="AlphaFoldDB" id="D1NVA5"/>
<protein>
    <submittedName>
        <fullName evidence="1">Uncharacterized protein</fullName>
    </submittedName>
</protein>
<gene>
    <name evidence="1" type="ORF">BIFGAL_03790</name>
</gene>